<sequence length="137" mass="15304">MKKIKLQSVLFVLFLVTALSSCSSDSDKTTTPALIAKSAFVTEVTGPATGKVNEELSYNVMFMVENGCGEFNKFTEIQINKEIGVQVEAKYSSATCEDTKPQFKRTIHKAIYSNKGTYYMRFAKSETEFITIKVVIE</sequence>
<evidence type="ECO:0000313" key="2">
    <source>
        <dbReference type="EMBL" id="MCV9929162.1"/>
    </source>
</evidence>
<dbReference type="AlphaFoldDB" id="A0A9X2ZI77"/>
<keyword evidence="1" id="KW-0732">Signal</keyword>
<protein>
    <recommendedName>
        <fullName evidence="4">Lipoprotein</fullName>
    </recommendedName>
</protein>
<comment type="caution">
    <text evidence="2">The sequence shown here is derived from an EMBL/GenBank/DDBJ whole genome shotgun (WGS) entry which is preliminary data.</text>
</comment>
<feature type="signal peptide" evidence="1">
    <location>
        <begin position="1"/>
        <end position="23"/>
    </location>
</feature>
<evidence type="ECO:0000313" key="3">
    <source>
        <dbReference type="Proteomes" id="UP001151079"/>
    </source>
</evidence>
<feature type="chain" id="PRO_5040762138" description="Lipoprotein" evidence="1">
    <location>
        <begin position="24"/>
        <end position="137"/>
    </location>
</feature>
<name>A0A9X2ZI77_9FLAO</name>
<dbReference type="PROSITE" id="PS51257">
    <property type="entry name" value="PROKAR_LIPOPROTEIN"/>
    <property type="match status" value="1"/>
</dbReference>
<dbReference type="EMBL" id="JAOZEW010000017">
    <property type="protein sequence ID" value="MCV9929162.1"/>
    <property type="molecule type" value="Genomic_DNA"/>
</dbReference>
<keyword evidence="3" id="KW-1185">Reference proteome</keyword>
<evidence type="ECO:0008006" key="4">
    <source>
        <dbReference type="Google" id="ProtNLM"/>
    </source>
</evidence>
<dbReference type="RefSeq" id="WP_264207257.1">
    <property type="nucleotide sequence ID" value="NZ_JAOZEW010000017.1"/>
</dbReference>
<dbReference type="Proteomes" id="UP001151079">
    <property type="component" value="Unassembled WGS sequence"/>
</dbReference>
<gene>
    <name evidence="2" type="ORF">OIU83_15965</name>
</gene>
<organism evidence="2 3">
    <name type="scientific">Flavobacterium shii</name>
    <dbReference type="NCBI Taxonomy" id="2987687"/>
    <lineage>
        <taxon>Bacteria</taxon>
        <taxon>Pseudomonadati</taxon>
        <taxon>Bacteroidota</taxon>
        <taxon>Flavobacteriia</taxon>
        <taxon>Flavobacteriales</taxon>
        <taxon>Flavobacteriaceae</taxon>
        <taxon>Flavobacterium</taxon>
    </lineage>
</organism>
<accession>A0A9X2ZI77</accession>
<evidence type="ECO:0000256" key="1">
    <source>
        <dbReference type="SAM" id="SignalP"/>
    </source>
</evidence>
<proteinExistence type="predicted"/>
<reference evidence="2" key="1">
    <citation type="submission" date="2022-10" db="EMBL/GenBank/DDBJ databases">
        <title>Two novel species of Flavobacterium.</title>
        <authorList>
            <person name="Liu Q."/>
            <person name="Xin Y.-H."/>
        </authorList>
    </citation>
    <scope>NUCLEOTIDE SEQUENCE</scope>
    <source>
        <strain evidence="2">LS1R49</strain>
    </source>
</reference>